<accession>A0A540NPV1</accession>
<name>A0A540NPV1_MALBA</name>
<reference evidence="2 3" key="1">
    <citation type="journal article" date="2019" name="G3 (Bethesda)">
        <title>Sequencing of a Wild Apple (Malus baccata) Genome Unravels the Differences Between Cultivated and Wild Apple Species Regarding Disease Resistance and Cold Tolerance.</title>
        <authorList>
            <person name="Chen X."/>
        </authorList>
    </citation>
    <scope>NUCLEOTIDE SEQUENCE [LARGE SCALE GENOMIC DNA]</scope>
    <source>
        <strain evidence="3">cv. Shandingzi</strain>
        <tissue evidence="2">Leaves</tissue>
    </source>
</reference>
<feature type="region of interest" description="Disordered" evidence="1">
    <location>
        <begin position="49"/>
        <end position="70"/>
    </location>
</feature>
<organism evidence="2 3">
    <name type="scientific">Malus baccata</name>
    <name type="common">Siberian crab apple</name>
    <name type="synonym">Pyrus baccata</name>
    <dbReference type="NCBI Taxonomy" id="106549"/>
    <lineage>
        <taxon>Eukaryota</taxon>
        <taxon>Viridiplantae</taxon>
        <taxon>Streptophyta</taxon>
        <taxon>Embryophyta</taxon>
        <taxon>Tracheophyta</taxon>
        <taxon>Spermatophyta</taxon>
        <taxon>Magnoliopsida</taxon>
        <taxon>eudicotyledons</taxon>
        <taxon>Gunneridae</taxon>
        <taxon>Pentapetalae</taxon>
        <taxon>rosids</taxon>
        <taxon>fabids</taxon>
        <taxon>Rosales</taxon>
        <taxon>Rosaceae</taxon>
        <taxon>Amygdaloideae</taxon>
        <taxon>Maleae</taxon>
        <taxon>Malus</taxon>
    </lineage>
</organism>
<feature type="compositionally biased region" description="Polar residues" evidence="1">
    <location>
        <begin position="49"/>
        <end position="62"/>
    </location>
</feature>
<keyword evidence="3" id="KW-1185">Reference proteome</keyword>
<sequence>MSIALNNATVRIDITPSSGFMGNGLIFYSSKNHRRVTVGEVTICSSISSSIGKNIDNGSESNDGGENDEV</sequence>
<comment type="caution">
    <text evidence="2">The sequence shown here is derived from an EMBL/GenBank/DDBJ whole genome shotgun (WGS) entry which is preliminary data.</text>
</comment>
<proteinExistence type="predicted"/>
<evidence type="ECO:0000256" key="1">
    <source>
        <dbReference type="SAM" id="MobiDB-lite"/>
    </source>
</evidence>
<dbReference type="AlphaFoldDB" id="A0A540NPV1"/>
<evidence type="ECO:0000313" key="3">
    <source>
        <dbReference type="Proteomes" id="UP000315295"/>
    </source>
</evidence>
<dbReference type="EMBL" id="VIEB01000013">
    <property type="protein sequence ID" value="TQE13067.1"/>
    <property type="molecule type" value="Genomic_DNA"/>
</dbReference>
<gene>
    <name evidence="2" type="ORF">C1H46_001151</name>
</gene>
<evidence type="ECO:0000313" key="2">
    <source>
        <dbReference type="EMBL" id="TQE13067.1"/>
    </source>
</evidence>
<protein>
    <submittedName>
        <fullName evidence="2">Uncharacterized protein</fullName>
    </submittedName>
</protein>
<dbReference type="Proteomes" id="UP000315295">
    <property type="component" value="Unassembled WGS sequence"/>
</dbReference>